<evidence type="ECO:0000256" key="1">
    <source>
        <dbReference type="SAM" id="Coils"/>
    </source>
</evidence>
<reference evidence="4" key="1">
    <citation type="submission" date="2016-11" db="UniProtKB">
        <authorList>
            <consortium name="WormBaseParasite"/>
        </authorList>
    </citation>
    <scope>IDENTIFICATION</scope>
</reference>
<keyword evidence="3" id="KW-1185">Reference proteome</keyword>
<feature type="coiled-coil region" evidence="1">
    <location>
        <begin position="5"/>
        <end position="46"/>
    </location>
</feature>
<proteinExistence type="predicted"/>
<dbReference type="WBParaSite" id="Csp11.Scaffold629.g9676.t1">
    <property type="protein sequence ID" value="Csp11.Scaffold629.g9676.t1"/>
    <property type="gene ID" value="Csp11.Scaffold629.g9676"/>
</dbReference>
<evidence type="ECO:0000313" key="4">
    <source>
        <dbReference type="WBParaSite" id="Csp11.Scaffold629.g9676.t1"/>
    </source>
</evidence>
<dbReference type="Proteomes" id="UP000095282">
    <property type="component" value="Unplaced"/>
</dbReference>
<organism evidence="3 4">
    <name type="scientific">Caenorhabditis tropicalis</name>
    <dbReference type="NCBI Taxonomy" id="1561998"/>
    <lineage>
        <taxon>Eukaryota</taxon>
        <taxon>Metazoa</taxon>
        <taxon>Ecdysozoa</taxon>
        <taxon>Nematoda</taxon>
        <taxon>Chromadorea</taxon>
        <taxon>Rhabditida</taxon>
        <taxon>Rhabditina</taxon>
        <taxon>Rhabditomorpha</taxon>
        <taxon>Rhabditoidea</taxon>
        <taxon>Rhabditidae</taxon>
        <taxon>Peloderinae</taxon>
        <taxon>Caenorhabditis</taxon>
    </lineage>
</organism>
<evidence type="ECO:0000313" key="3">
    <source>
        <dbReference type="Proteomes" id="UP000095282"/>
    </source>
</evidence>
<protein>
    <submittedName>
        <fullName evidence="4">Uncharacterized protein</fullName>
    </submittedName>
</protein>
<dbReference type="AlphaFoldDB" id="A0A1I7UIJ7"/>
<feature type="region of interest" description="Disordered" evidence="2">
    <location>
        <begin position="182"/>
        <end position="208"/>
    </location>
</feature>
<accession>A0A1I7UIJ7</accession>
<keyword evidence="1" id="KW-0175">Coiled coil</keyword>
<sequence length="228" mass="26940">MEATIKALVEQIQKQNQQQKETIQKLQQENQQLQQQLQQIRHQQQHYPAQQQQYLAQQQQYQQFYQQQYPPLQQYVQQQQQYPQQQAYPHPQYPQQTQNPIYKCRLCGQMHKARECYSLTVTARREKAVELGMCFVCLSPHAHSRSNCLFNSPSNPFLCKTCPETVPVHSRNLCIHTNKTVETTEAEKETPQNEEGEEMEEGRSVESMEAERMAELVLLLEEDEKKET</sequence>
<evidence type="ECO:0000256" key="2">
    <source>
        <dbReference type="SAM" id="MobiDB-lite"/>
    </source>
</evidence>
<name>A0A1I7UIJ7_9PELO</name>